<dbReference type="Proteomes" id="UP000036851">
    <property type="component" value="Unassembled WGS sequence"/>
</dbReference>
<dbReference type="EMBL" id="JRXF01000029">
    <property type="protein sequence ID" value="KOC90546.1"/>
    <property type="molecule type" value="Genomic_DNA"/>
</dbReference>
<dbReference type="NCBIfam" id="TIGR03348">
    <property type="entry name" value="VI_IcmF"/>
    <property type="match status" value="1"/>
</dbReference>
<evidence type="ECO:0000313" key="7">
    <source>
        <dbReference type="Proteomes" id="UP000036851"/>
    </source>
</evidence>
<dbReference type="CDD" id="cd00882">
    <property type="entry name" value="Ras_like_GTPase"/>
    <property type="match status" value="1"/>
</dbReference>
<proteinExistence type="predicted"/>
<feature type="transmembrane region" description="Helical" evidence="1">
    <location>
        <begin position="36"/>
        <end position="63"/>
    </location>
</feature>
<accession>A0A0L7T5S4</accession>
<keyword evidence="1" id="KW-0472">Membrane</keyword>
<feature type="transmembrane region" description="Helical" evidence="1">
    <location>
        <begin position="423"/>
        <end position="443"/>
    </location>
</feature>
<evidence type="ECO:0000259" key="3">
    <source>
        <dbReference type="Pfam" id="PF06761"/>
    </source>
</evidence>
<name>A0A0L7T5S4_9GAMM</name>
<keyword evidence="1" id="KW-0812">Transmembrane</keyword>
<dbReference type="STRING" id="1560201.NG42_16145"/>
<dbReference type="OrthoDB" id="9758229at2"/>
<evidence type="ECO:0000313" key="6">
    <source>
        <dbReference type="EMBL" id="KOC90546.1"/>
    </source>
</evidence>
<dbReference type="RefSeq" id="WP_052900731.1">
    <property type="nucleotide sequence ID" value="NZ_JRXE01000023.1"/>
</dbReference>
<dbReference type="EMBL" id="JRXE01000023">
    <property type="protein sequence ID" value="KOC88574.1"/>
    <property type="molecule type" value="Genomic_DNA"/>
</dbReference>
<evidence type="ECO:0000259" key="2">
    <source>
        <dbReference type="Pfam" id="PF06744"/>
    </source>
</evidence>
<dbReference type="InterPro" id="IPR053156">
    <property type="entry name" value="T6SS_TssM-like"/>
</dbReference>
<feature type="domain" description="Type VI secretion system component TssM1 N-terminal" evidence="4">
    <location>
        <begin position="197"/>
        <end position="380"/>
    </location>
</feature>
<feature type="domain" description="Type VI secretion system IcmF C-terminal" evidence="2">
    <location>
        <begin position="1027"/>
        <end position="1127"/>
    </location>
</feature>
<dbReference type="SUPFAM" id="SSF52540">
    <property type="entry name" value="P-loop containing nucleoside triphosphate hydrolases"/>
    <property type="match status" value="1"/>
</dbReference>
<dbReference type="PANTHER" id="PTHR36153:SF1">
    <property type="entry name" value="TYPE VI SECRETION SYSTEM COMPONENT TSSM1"/>
    <property type="match status" value="1"/>
</dbReference>
<protein>
    <submittedName>
        <fullName evidence="6">Membrane protein</fullName>
    </submittedName>
</protein>
<gene>
    <name evidence="5" type="ORF">NG42_16145</name>
    <name evidence="6" type="ORF">NG43_16845</name>
</gene>
<evidence type="ECO:0000313" key="5">
    <source>
        <dbReference type="EMBL" id="KOC88574.1"/>
    </source>
</evidence>
<dbReference type="InterPro" id="IPR017731">
    <property type="entry name" value="TssM1-like"/>
</dbReference>
<dbReference type="Gene3D" id="3.40.50.300">
    <property type="entry name" value="P-loop containing nucleotide triphosphate hydrolases"/>
    <property type="match status" value="1"/>
</dbReference>
<keyword evidence="8" id="KW-1185">Reference proteome</keyword>
<feature type="domain" description="IcmF-related" evidence="3">
    <location>
        <begin position="504"/>
        <end position="784"/>
    </location>
</feature>
<evidence type="ECO:0000259" key="4">
    <source>
        <dbReference type="Pfam" id="PF14331"/>
    </source>
</evidence>
<dbReference type="Pfam" id="PF06744">
    <property type="entry name" value="IcmF_C"/>
    <property type="match status" value="1"/>
</dbReference>
<evidence type="ECO:0000313" key="8">
    <source>
        <dbReference type="Proteomes" id="UP000037088"/>
    </source>
</evidence>
<sequence length="1148" mass="129542">MIRRTLVVVVAIVLSLLVWWVGPLIAIGNFYPMMSVLVRGIIIALILIWALWPVVASALGYLFRQFRAPKISNKKVRQHDRVSARFFDATRTLKYIGIAEQKTLWRRLRYRMRNDYLNEKPWFLIMGPSGCGKTSLVNESGKRFLLSEQYGFTQTADIGPTRDCNLWLTDNAVYIDTAGEWTQLHGLSDEASKAQGRLFSLIRRYRQHPGIDGMVLCLDASGLLHASLTERKSLADTLRARMLEVASCFRNDIAVYLAINNLDLLPGGSAFLSVIGEEILAQGIGFTIVSDSAGKVDFPQSDAEYSYLLARVSRYVQEILHSTHSSELRQQLLFFTESLGNLRKPLFNLLEQIVPQSPVGYSAQVRQIWLGSTQVADAPLIELEPRPVGHLYSPMLDNAILERGALNSRALPLRDRIGRTLRYALVLLLLAFAVNMLATRYLWEEEYIAWVSASFDETKRMVREIPATNRISDDLISAYEQLGYMNAQLSNSASMMINPYFEHRLINQQAEQTYHRHLFKFFWPALERYVSEEMEKDILSSDADVYNTLKIYLMMGKPEHRSATELENWFLARWSRFAPQGYSDADKRLFGLHLRTIFKESLQAEAPVTKLNAELIRMARVKAMAIPIHARVLQNLKSKVPSNIENISLASAAGANVSLMLRRKGQATVTDMAVPAFYSLASYHDVFKPQLNSAVTSMIQEEAWVLRDSDGKADQARTLDFGQKLSDEVRKLYLLEYADSWESFLKDIHVRPVSNLDDAALLARQFSDPSSPLANLLRFVTRQTGLSNSDSNDVSGWVSKRRMELENARRDIVGEISGERSRFRITPEKSLEQRFEVVRRLGTQLMQAGSSNDPLARGFEELYNQLSSLAVSLRAGEVMPQNSAISRLRIAAAQQPEPVRSIMTDLLEVGNDQSLQQSRNNLNNSAATFATDVCKNVLSGRYPFNRRARDEVGIGDFARMFGPAGSMKRYFEQHLAPYVDNTAGKLRIREGSRGLLSASTLKAFENAMMISDTFFNGGDKVSFSLYLRPLSLSPNIMEAVLDIDGEVIRYSHGSIQPVAVQWPGKNGGAYVRLSFKDMNGKIESVSFNGPWALFQLYDKSNPLQIDSDRRELTMGIASISGFFKMELRSTMNDFPLWSRALSQFSCPG</sequence>
<dbReference type="PANTHER" id="PTHR36153">
    <property type="entry name" value="INNER MEMBRANE PROTEIN-RELATED"/>
    <property type="match status" value="1"/>
</dbReference>
<dbReference type="InterPro" id="IPR010623">
    <property type="entry name" value="IcmF_C"/>
</dbReference>
<dbReference type="Proteomes" id="UP000037088">
    <property type="component" value="Unassembled WGS sequence"/>
</dbReference>
<dbReference type="Pfam" id="PF14331">
    <property type="entry name" value="IcmF-related_N"/>
    <property type="match status" value="1"/>
</dbReference>
<keyword evidence="1" id="KW-1133">Transmembrane helix</keyword>
<dbReference type="PATRIC" id="fig|1560201.3.peg.3420"/>
<dbReference type="InterPro" id="IPR025743">
    <property type="entry name" value="TssM1_N"/>
</dbReference>
<comment type="caution">
    <text evidence="6">The sequence shown here is derived from an EMBL/GenBank/DDBJ whole genome shotgun (WGS) entry which is preliminary data.</text>
</comment>
<dbReference type="AlphaFoldDB" id="A0A0L7T5S4"/>
<dbReference type="Pfam" id="PF06761">
    <property type="entry name" value="IcmF-related"/>
    <property type="match status" value="1"/>
</dbReference>
<dbReference type="InterPro" id="IPR009612">
    <property type="entry name" value="IcmF-rel"/>
</dbReference>
<dbReference type="InterPro" id="IPR027417">
    <property type="entry name" value="P-loop_NTPase"/>
</dbReference>
<evidence type="ECO:0000256" key="1">
    <source>
        <dbReference type="SAM" id="Phobius"/>
    </source>
</evidence>
<reference evidence="7 8" key="1">
    <citation type="journal article" date="2015" name="Int. J. Syst. Evol. Microbiol.">
        <title>Erwinia iniecta sp. nov., isolated from Russian wheat aphids (Diuraphis noxia).</title>
        <authorList>
            <person name="Campillo T."/>
            <person name="Luna E."/>
            <person name="Portier P."/>
            <person name="Fischer-Le Saux M."/>
            <person name="Lapitan N."/>
            <person name="Tisserat N.A."/>
            <person name="Leach J.E."/>
        </authorList>
    </citation>
    <scope>NUCLEOTIDE SEQUENCE [LARGE SCALE GENOMIC DNA]</scope>
    <source>
        <strain evidence="5 8">B120</strain>
        <strain evidence="6 7">B149</strain>
    </source>
</reference>
<organism evidence="6 7">
    <name type="scientific">Winslowiella iniecta</name>
    <dbReference type="NCBI Taxonomy" id="1560201"/>
    <lineage>
        <taxon>Bacteria</taxon>
        <taxon>Pseudomonadati</taxon>
        <taxon>Pseudomonadota</taxon>
        <taxon>Gammaproteobacteria</taxon>
        <taxon>Enterobacterales</taxon>
        <taxon>Erwiniaceae</taxon>
        <taxon>Winslowiella</taxon>
    </lineage>
</organism>